<evidence type="ECO:0000313" key="7">
    <source>
        <dbReference type="EMBL" id="SDG70296.1"/>
    </source>
</evidence>
<proteinExistence type="inferred from homology"/>
<evidence type="ECO:0000259" key="6">
    <source>
        <dbReference type="Pfam" id="PF01343"/>
    </source>
</evidence>
<dbReference type="GO" id="GO:0008233">
    <property type="term" value="F:peptidase activity"/>
    <property type="evidence" value="ECO:0007669"/>
    <property type="project" value="UniProtKB-KW"/>
</dbReference>
<sequence>MSSDADLLADRRSLRRKLTLWRVLAVLGVIVAAVVGGFAWKGDGPAGLSSAHIARITISGFISGDRRTLDLIKSVEDSKAVSAVVLRVDSPGGTTSGSEAVHTALRQLAAKKPMVAVVDGLAASGGYIAAMGADRIVARQTSLVGSIGVLFQFPNVSNLLDTVGVKVETVKSSPLKAAPNGFEPTSPEAREALQRVVNDNYTWFKDMVRDRRHLAEGEVASVSDGRVHSGRQAVGLKLIDQIGGEPEAIAWMEREKSVAKDLKVRDWRRRSESSSFGLWSLAEAMARGAGLDALATTIARAADQPLGLRLDAPLALWQPAAEK</sequence>
<reference evidence="7 8" key="1">
    <citation type="submission" date="2016-10" db="EMBL/GenBank/DDBJ databases">
        <authorList>
            <person name="Varghese N."/>
            <person name="Submissions S."/>
        </authorList>
    </citation>
    <scope>NUCLEOTIDE SEQUENCE [LARGE SCALE GENOMIC DNA]</scope>
    <source>
        <strain evidence="7 8">DSM 26672</strain>
    </source>
</reference>
<dbReference type="InterPro" id="IPR029045">
    <property type="entry name" value="ClpP/crotonase-like_dom_sf"/>
</dbReference>
<evidence type="ECO:0000256" key="4">
    <source>
        <dbReference type="ARBA" id="ARBA00022825"/>
    </source>
</evidence>
<evidence type="ECO:0000256" key="3">
    <source>
        <dbReference type="ARBA" id="ARBA00022801"/>
    </source>
</evidence>
<dbReference type="Gene3D" id="6.20.330.10">
    <property type="match status" value="1"/>
</dbReference>
<dbReference type="PANTHER" id="PTHR42987">
    <property type="entry name" value="PEPTIDASE S49"/>
    <property type="match status" value="1"/>
</dbReference>
<keyword evidence="8" id="KW-1185">Reference proteome</keyword>
<dbReference type="RefSeq" id="WP_091857875.1">
    <property type="nucleotide sequence ID" value="NZ_FNBZ01000005.1"/>
</dbReference>
<comment type="similarity">
    <text evidence="1">Belongs to the peptidase S49 family.</text>
</comment>
<dbReference type="SUPFAM" id="SSF52096">
    <property type="entry name" value="ClpP/crotonase"/>
    <property type="match status" value="1"/>
</dbReference>
<organism evidence="7 8">
    <name type="scientific">Bosea robiniae</name>
    <dbReference type="NCBI Taxonomy" id="1036780"/>
    <lineage>
        <taxon>Bacteria</taxon>
        <taxon>Pseudomonadati</taxon>
        <taxon>Pseudomonadota</taxon>
        <taxon>Alphaproteobacteria</taxon>
        <taxon>Hyphomicrobiales</taxon>
        <taxon>Boseaceae</taxon>
        <taxon>Bosea</taxon>
    </lineage>
</organism>
<keyword evidence="2 7" id="KW-0645">Protease</keyword>
<evidence type="ECO:0000256" key="1">
    <source>
        <dbReference type="ARBA" id="ARBA00008683"/>
    </source>
</evidence>
<protein>
    <submittedName>
        <fullName evidence="7">Protease-4</fullName>
    </submittedName>
</protein>
<dbReference type="NCBIfam" id="TIGR00706">
    <property type="entry name" value="SppA_dom"/>
    <property type="match status" value="1"/>
</dbReference>
<dbReference type="InterPro" id="IPR004635">
    <property type="entry name" value="Pept_S49_SppA"/>
</dbReference>
<evidence type="ECO:0000256" key="5">
    <source>
        <dbReference type="SAM" id="Phobius"/>
    </source>
</evidence>
<name>A0ABY0P152_9HYPH</name>
<keyword evidence="5" id="KW-1133">Transmembrane helix</keyword>
<dbReference type="EMBL" id="FNBZ01000005">
    <property type="protein sequence ID" value="SDG70296.1"/>
    <property type="molecule type" value="Genomic_DNA"/>
</dbReference>
<keyword evidence="4" id="KW-0720">Serine protease</keyword>
<dbReference type="Proteomes" id="UP000199468">
    <property type="component" value="Unassembled WGS sequence"/>
</dbReference>
<dbReference type="Pfam" id="PF01343">
    <property type="entry name" value="Peptidase_S49"/>
    <property type="match status" value="1"/>
</dbReference>
<dbReference type="PANTHER" id="PTHR42987:SF6">
    <property type="entry name" value="PROTEINASE IV"/>
    <property type="match status" value="1"/>
</dbReference>
<dbReference type="CDD" id="cd07023">
    <property type="entry name" value="S49_Sppa_N_C"/>
    <property type="match status" value="1"/>
</dbReference>
<feature type="transmembrane region" description="Helical" evidence="5">
    <location>
        <begin position="20"/>
        <end position="40"/>
    </location>
</feature>
<dbReference type="InterPro" id="IPR002142">
    <property type="entry name" value="Peptidase_S49"/>
</dbReference>
<gene>
    <name evidence="7" type="ORF">SAMN05421844_10520</name>
</gene>
<keyword evidence="5" id="KW-0812">Transmembrane</keyword>
<dbReference type="InterPro" id="IPR047272">
    <property type="entry name" value="S49_SppA_C"/>
</dbReference>
<keyword evidence="5" id="KW-0472">Membrane</keyword>
<accession>A0ABY0P152</accession>
<evidence type="ECO:0000256" key="2">
    <source>
        <dbReference type="ARBA" id="ARBA00022670"/>
    </source>
</evidence>
<feature type="domain" description="Peptidase S49" evidence="6">
    <location>
        <begin position="107"/>
        <end position="258"/>
    </location>
</feature>
<keyword evidence="3" id="KW-0378">Hydrolase</keyword>
<evidence type="ECO:0000313" key="8">
    <source>
        <dbReference type="Proteomes" id="UP000199468"/>
    </source>
</evidence>
<comment type="caution">
    <text evidence="7">The sequence shown here is derived from an EMBL/GenBank/DDBJ whole genome shotgun (WGS) entry which is preliminary data.</text>
</comment>
<dbReference type="Gene3D" id="3.90.226.10">
    <property type="entry name" value="2-enoyl-CoA Hydratase, Chain A, domain 1"/>
    <property type="match status" value="1"/>
</dbReference>
<dbReference type="GO" id="GO:0006508">
    <property type="term" value="P:proteolysis"/>
    <property type="evidence" value="ECO:0007669"/>
    <property type="project" value="UniProtKB-KW"/>
</dbReference>